<dbReference type="PROSITE" id="PS51257">
    <property type="entry name" value="PROKAR_LIPOPROTEIN"/>
    <property type="match status" value="1"/>
</dbReference>
<dbReference type="Gene3D" id="3.30.1450.10">
    <property type="match status" value="1"/>
</dbReference>
<keyword evidence="2 3" id="KW-0472">Membrane</keyword>
<keyword evidence="3" id="KW-1133">Transmembrane helix</keyword>
<dbReference type="InterPro" id="IPR007450">
    <property type="entry name" value="BamE_dom"/>
</dbReference>
<accession>A0A916YLD1</accession>
<feature type="domain" description="Outer membrane protein assembly factor BamE" evidence="4">
    <location>
        <begin position="37"/>
        <end position="111"/>
    </location>
</feature>
<proteinExistence type="predicted"/>
<dbReference type="Pfam" id="PF04355">
    <property type="entry name" value="BamE"/>
    <property type="match status" value="1"/>
</dbReference>
<gene>
    <name evidence="5" type="ORF">GCM10010989_26380</name>
</gene>
<protein>
    <recommendedName>
        <fullName evidence="4">Outer membrane protein assembly factor BamE domain-containing protein</fullName>
    </recommendedName>
</protein>
<organism evidence="5 6">
    <name type="scientific">Croceicoccus pelagius</name>
    <dbReference type="NCBI Taxonomy" id="1703341"/>
    <lineage>
        <taxon>Bacteria</taxon>
        <taxon>Pseudomonadati</taxon>
        <taxon>Pseudomonadota</taxon>
        <taxon>Alphaproteobacteria</taxon>
        <taxon>Sphingomonadales</taxon>
        <taxon>Erythrobacteraceae</taxon>
        <taxon>Croceicoccus</taxon>
    </lineage>
</organism>
<dbReference type="InterPro" id="IPR037873">
    <property type="entry name" value="BamE-like"/>
</dbReference>
<evidence type="ECO:0000313" key="5">
    <source>
        <dbReference type="EMBL" id="GGD50910.1"/>
    </source>
</evidence>
<comment type="caution">
    <text evidence="5">The sequence shown here is derived from an EMBL/GenBank/DDBJ whole genome shotgun (WGS) entry which is preliminary data.</text>
</comment>
<keyword evidence="3" id="KW-0812">Transmembrane</keyword>
<dbReference type="RefSeq" id="WP_082924340.1">
    <property type="nucleotide sequence ID" value="NZ_BMIO01000008.1"/>
</dbReference>
<keyword evidence="6" id="KW-1185">Reference proteome</keyword>
<evidence type="ECO:0000256" key="1">
    <source>
        <dbReference type="ARBA" id="ARBA00022729"/>
    </source>
</evidence>
<sequence length="166" mass="17184">MATNRSEKTVSVLKIAAFAALTPMLLAGCTSIKDRRGYVMDQALTTAITPGLDNRQSVEGTLGQPSFASQFGDPVYYYVSSTTEQRVFGQPEIEGHEVLKVAFDAAGNVSSVTTAGMDDVRDINPDGDKTPTLGRDRGFLEDLFGNIGAVGAGGMGGGVGGGTNGS</sequence>
<keyword evidence="1" id="KW-0732">Signal</keyword>
<reference evidence="5 6" key="1">
    <citation type="journal article" date="2014" name="Int. J. Syst. Evol. Microbiol.">
        <title>Complete genome sequence of Corynebacterium casei LMG S-19264T (=DSM 44701T), isolated from a smear-ripened cheese.</title>
        <authorList>
            <consortium name="US DOE Joint Genome Institute (JGI-PGF)"/>
            <person name="Walter F."/>
            <person name="Albersmeier A."/>
            <person name="Kalinowski J."/>
            <person name="Ruckert C."/>
        </authorList>
    </citation>
    <scope>NUCLEOTIDE SEQUENCE [LARGE SCALE GENOMIC DNA]</scope>
    <source>
        <strain evidence="5 6">CGMCC 1.15358</strain>
    </source>
</reference>
<evidence type="ECO:0000256" key="3">
    <source>
        <dbReference type="SAM" id="Phobius"/>
    </source>
</evidence>
<evidence type="ECO:0000313" key="6">
    <source>
        <dbReference type="Proteomes" id="UP000598997"/>
    </source>
</evidence>
<dbReference type="AlphaFoldDB" id="A0A916YLD1"/>
<name>A0A916YLD1_9SPHN</name>
<dbReference type="GO" id="GO:0019867">
    <property type="term" value="C:outer membrane"/>
    <property type="evidence" value="ECO:0007669"/>
    <property type="project" value="InterPro"/>
</dbReference>
<feature type="transmembrane region" description="Helical" evidence="3">
    <location>
        <begin position="12"/>
        <end position="32"/>
    </location>
</feature>
<evidence type="ECO:0000256" key="2">
    <source>
        <dbReference type="ARBA" id="ARBA00023136"/>
    </source>
</evidence>
<evidence type="ECO:0000259" key="4">
    <source>
        <dbReference type="Pfam" id="PF04355"/>
    </source>
</evidence>
<dbReference type="OrthoDB" id="7160681at2"/>
<dbReference type="Proteomes" id="UP000598997">
    <property type="component" value="Unassembled WGS sequence"/>
</dbReference>
<dbReference type="EMBL" id="BMIO01000008">
    <property type="protein sequence ID" value="GGD50910.1"/>
    <property type="molecule type" value="Genomic_DNA"/>
</dbReference>